<protein>
    <recommendedName>
        <fullName evidence="1">Hemerythrin-like domain-containing protein</fullName>
    </recommendedName>
</protein>
<proteinExistence type="predicted"/>
<dbReference type="Pfam" id="PF01814">
    <property type="entry name" value="Hemerythrin"/>
    <property type="match status" value="1"/>
</dbReference>
<feature type="domain" description="Hemerythrin-like" evidence="1">
    <location>
        <begin position="10"/>
        <end position="143"/>
    </location>
</feature>
<dbReference type="Gene3D" id="1.20.120.520">
    <property type="entry name" value="nmb1532 protein domain like"/>
    <property type="match status" value="1"/>
</dbReference>
<dbReference type="AlphaFoldDB" id="A0A367ZSS1"/>
<name>A0A367ZSS1_9BACT</name>
<dbReference type="EMBL" id="QOQW01000006">
    <property type="protein sequence ID" value="RCK80422.1"/>
    <property type="molecule type" value="Genomic_DNA"/>
</dbReference>
<sequence length="164" mass="18588">MAQAPINNPILALSKEHRFILEQMAGVEAVLKQPDAEAMAAHLRSIESAFMPFVEKHFRFEEEVLFPAALEAMPVGPTIRVILQLTREHGEFLRWARDLFAWARSSRRFEGLEGAVRRQDIKAGIDLIRQHSHLEVTDLFPRISGNPRCCQMIEAVLARGVTGF</sequence>
<evidence type="ECO:0000259" key="1">
    <source>
        <dbReference type="Pfam" id="PF01814"/>
    </source>
</evidence>
<dbReference type="InterPro" id="IPR012312">
    <property type="entry name" value="Hemerythrin-like"/>
</dbReference>
<comment type="caution">
    <text evidence="2">The sequence shown here is derived from an EMBL/GenBank/DDBJ whole genome shotgun (WGS) entry which is preliminary data.</text>
</comment>
<dbReference type="Proteomes" id="UP000252355">
    <property type="component" value="Unassembled WGS sequence"/>
</dbReference>
<evidence type="ECO:0000313" key="2">
    <source>
        <dbReference type="EMBL" id="RCK80422.1"/>
    </source>
</evidence>
<organism evidence="2 3">
    <name type="scientific">Candidatus Ozemobacter sibiricus</name>
    <dbReference type="NCBI Taxonomy" id="2268124"/>
    <lineage>
        <taxon>Bacteria</taxon>
        <taxon>Candidatus Ozemobacteria</taxon>
        <taxon>Candidatus Ozemobacterales</taxon>
        <taxon>Candidatus Ozemobacteraceae</taxon>
        <taxon>Candidatus Ozemobacter</taxon>
    </lineage>
</organism>
<accession>A0A367ZSS1</accession>
<evidence type="ECO:0000313" key="3">
    <source>
        <dbReference type="Proteomes" id="UP000252355"/>
    </source>
</evidence>
<gene>
    <name evidence="2" type="ORF">OZSIB_3168</name>
</gene>
<reference evidence="2 3" key="1">
    <citation type="submission" date="2018-05" db="EMBL/GenBank/DDBJ databases">
        <title>A metagenomic window into the 2 km-deep terrestrial subsurface aquifer revealed taxonomically and functionally diverse microbial community comprising novel uncultured bacterial lineages.</title>
        <authorList>
            <person name="Kadnikov V.V."/>
            <person name="Mardanov A.V."/>
            <person name="Beletsky A.V."/>
            <person name="Banks D."/>
            <person name="Pimenov N.V."/>
            <person name="Frank Y.A."/>
            <person name="Karnachuk O.V."/>
            <person name="Ravin N.V."/>
        </authorList>
    </citation>
    <scope>NUCLEOTIDE SEQUENCE [LARGE SCALE GENOMIC DNA]</scope>
    <source>
        <strain evidence="2">BY5</strain>
    </source>
</reference>